<dbReference type="InterPro" id="IPR019734">
    <property type="entry name" value="TPR_rpt"/>
</dbReference>
<evidence type="ECO:0000256" key="2">
    <source>
        <dbReference type="ARBA" id="ARBA00022803"/>
    </source>
</evidence>
<feature type="repeat" description="TPR" evidence="3">
    <location>
        <begin position="207"/>
        <end position="240"/>
    </location>
</feature>
<dbReference type="Gene3D" id="1.25.40.10">
    <property type="entry name" value="Tetratricopeptide repeat domain"/>
    <property type="match status" value="2"/>
</dbReference>
<dbReference type="SUPFAM" id="SSF48452">
    <property type="entry name" value="TPR-like"/>
    <property type="match status" value="2"/>
</dbReference>
<evidence type="ECO:0000256" key="3">
    <source>
        <dbReference type="PROSITE-ProRule" id="PRU00339"/>
    </source>
</evidence>
<keyword evidence="2 3" id="KW-0802">TPR repeat</keyword>
<organism evidence="4 5">
    <name type="scientific">Edaphobacter aggregans</name>
    <dbReference type="NCBI Taxonomy" id="570835"/>
    <lineage>
        <taxon>Bacteria</taxon>
        <taxon>Pseudomonadati</taxon>
        <taxon>Acidobacteriota</taxon>
        <taxon>Terriglobia</taxon>
        <taxon>Terriglobales</taxon>
        <taxon>Acidobacteriaceae</taxon>
        <taxon>Edaphobacter</taxon>
    </lineage>
</organism>
<accession>A0A428MD12</accession>
<dbReference type="InterPro" id="IPR011990">
    <property type="entry name" value="TPR-like_helical_dom_sf"/>
</dbReference>
<comment type="caution">
    <text evidence="4">The sequence shown here is derived from an EMBL/GenBank/DDBJ whole genome shotgun (WGS) entry which is preliminary data.</text>
</comment>
<dbReference type="EMBL" id="RSDW01000001">
    <property type="protein sequence ID" value="RSL14803.1"/>
    <property type="molecule type" value="Genomic_DNA"/>
</dbReference>
<dbReference type="PROSITE" id="PS50005">
    <property type="entry name" value="TPR"/>
    <property type="match status" value="1"/>
</dbReference>
<name>A0A428MD12_9BACT</name>
<keyword evidence="5" id="KW-1185">Reference proteome</keyword>
<dbReference type="RefSeq" id="WP_125483622.1">
    <property type="nucleotide sequence ID" value="NZ_RSDW01000001.1"/>
</dbReference>
<dbReference type="SMART" id="SM00028">
    <property type="entry name" value="TPR"/>
    <property type="match status" value="3"/>
</dbReference>
<evidence type="ECO:0000313" key="4">
    <source>
        <dbReference type="EMBL" id="RSL14803.1"/>
    </source>
</evidence>
<dbReference type="OrthoDB" id="192575at2"/>
<protein>
    <submittedName>
        <fullName evidence="4">Tetratricopeptide repeat protein</fullName>
    </submittedName>
</protein>
<reference evidence="4 5" key="1">
    <citation type="submission" date="2018-12" db="EMBL/GenBank/DDBJ databases">
        <title>Sequencing of bacterial isolates from soil warming experiment in Harvard Forest, Massachusetts, USA.</title>
        <authorList>
            <person name="Deangelis K."/>
        </authorList>
    </citation>
    <scope>NUCLEOTIDE SEQUENCE [LARGE SCALE GENOMIC DNA]</scope>
    <source>
        <strain evidence="4 5">EB153</strain>
    </source>
</reference>
<dbReference type="Pfam" id="PF14559">
    <property type="entry name" value="TPR_19"/>
    <property type="match status" value="1"/>
</dbReference>
<sequence length="324" mass="34381">MALASRLIVRLALLLLVLTGGVCSMYADNVQANALLQQGRVDEASTVLQAILKTQPNDAKARQLFCRVYYSQDMADGAVRECEAATASAPSESDHQVWLGRSYGLKASQANPLVAFGIAKKVRVSFERGVELNPVSVQALSDLGQFYVEAPAIVGGGLDKAAAIAARMRPLSAARAHRLLGMIANKKKDTVTAEAEFQAAVAAGRAPEAYVDLGSFYQQHGQNDKAYATLQAAIAADHAKGPALVDVASVLTLLNRSPELAERCLRDYLSSSAKSDDAPAFKVHVQLGDLLLHRGDVAGAHREYAAALALASNYPPAIKAMQGR</sequence>
<keyword evidence="1" id="KW-0677">Repeat</keyword>
<gene>
    <name evidence="4" type="ORF">EDE15_0270</name>
</gene>
<evidence type="ECO:0000313" key="5">
    <source>
        <dbReference type="Proteomes" id="UP000269669"/>
    </source>
</evidence>
<dbReference type="PANTHER" id="PTHR45586:SF1">
    <property type="entry name" value="LIPOPOLYSACCHARIDE ASSEMBLY PROTEIN B"/>
    <property type="match status" value="1"/>
</dbReference>
<dbReference type="Pfam" id="PF13181">
    <property type="entry name" value="TPR_8"/>
    <property type="match status" value="1"/>
</dbReference>
<dbReference type="InterPro" id="IPR051012">
    <property type="entry name" value="CellSynth/LPSAsmb/PSIAsmb"/>
</dbReference>
<dbReference type="Proteomes" id="UP000269669">
    <property type="component" value="Unassembled WGS sequence"/>
</dbReference>
<proteinExistence type="predicted"/>
<dbReference type="AlphaFoldDB" id="A0A428MD12"/>
<dbReference type="PANTHER" id="PTHR45586">
    <property type="entry name" value="TPR REPEAT-CONTAINING PROTEIN PA4667"/>
    <property type="match status" value="1"/>
</dbReference>
<evidence type="ECO:0000256" key="1">
    <source>
        <dbReference type="ARBA" id="ARBA00022737"/>
    </source>
</evidence>